<dbReference type="Proteomes" id="UP000769157">
    <property type="component" value="Unassembled WGS sequence"/>
</dbReference>
<accession>A0A9P8NYR4</accession>
<reference evidence="1" key="1">
    <citation type="journal article" date="2021" name="Open Biol.">
        <title>Shared evolutionary footprints suggest mitochondrial oxidative damage underlies multiple complex I losses in fungi.</title>
        <authorList>
            <person name="Schikora-Tamarit M.A."/>
            <person name="Marcet-Houben M."/>
            <person name="Nosek J."/>
            <person name="Gabaldon T."/>
        </authorList>
    </citation>
    <scope>NUCLEOTIDE SEQUENCE</scope>
    <source>
        <strain evidence="1">CBS6075</strain>
    </source>
</reference>
<proteinExistence type="predicted"/>
<dbReference type="AlphaFoldDB" id="A0A9P8NYR4"/>
<dbReference type="OrthoDB" id="2391627at2759"/>
<dbReference type="GeneID" id="70238100"/>
<dbReference type="InterPro" id="IPR019182">
    <property type="entry name" value="Cytochrome_b-c1_su10_fun"/>
</dbReference>
<dbReference type="PANTHER" id="PTHR28254:SF1">
    <property type="entry name" value="CYTOCHROME B-C1 COMPLEX SUBUNIT 10, MITOCHONDRIAL"/>
    <property type="match status" value="1"/>
</dbReference>
<dbReference type="GO" id="GO:0005739">
    <property type="term" value="C:mitochondrion"/>
    <property type="evidence" value="ECO:0007669"/>
    <property type="project" value="GOC"/>
</dbReference>
<reference evidence="1" key="2">
    <citation type="submission" date="2021-01" db="EMBL/GenBank/DDBJ databases">
        <authorList>
            <person name="Schikora-Tamarit M.A."/>
        </authorList>
    </citation>
    <scope>NUCLEOTIDE SEQUENCE</scope>
    <source>
        <strain evidence="1">CBS6075</strain>
    </source>
</reference>
<name>A0A9P8NYR4_9ASCO</name>
<organism evidence="1 2">
    <name type="scientific">Ogataea philodendri</name>
    <dbReference type="NCBI Taxonomy" id="1378263"/>
    <lineage>
        <taxon>Eukaryota</taxon>
        <taxon>Fungi</taxon>
        <taxon>Dikarya</taxon>
        <taxon>Ascomycota</taxon>
        <taxon>Saccharomycotina</taxon>
        <taxon>Pichiomycetes</taxon>
        <taxon>Pichiales</taxon>
        <taxon>Pichiaceae</taxon>
        <taxon>Ogataea</taxon>
    </lineage>
</organism>
<evidence type="ECO:0000313" key="1">
    <source>
        <dbReference type="EMBL" id="KAH3661957.1"/>
    </source>
</evidence>
<sequence>MVNVSYTPILAIWGVATTAGIFTFTSNWPLFQDTFYKKLPIMGKLWIKEVDPQDLPQIESIGVNSPNCLCSPSLENIKAGSCLLSSRSSPKKLTNFLDWSRILTIAMSDSLSSFRTRSPQISWPNVSRGRLRVNVFFLTRTSVTGYSWSISWTTESYARYSSVCASYFNRSFNNAFLYRFTSTGDGTETCGYGSPDLMLSLSITWAQVNPNSEFSYFWSLGLLLFSGILGYRYPASVPDSFKELLQATGIEIGMYSESGSTVRNGARNLDVDAAVIWFFCATKCMLSMLDEK</sequence>
<comment type="caution">
    <text evidence="1">The sequence shown here is derived from an EMBL/GenBank/DDBJ whole genome shotgun (WGS) entry which is preliminary data.</text>
</comment>
<dbReference type="GO" id="GO:0006122">
    <property type="term" value="P:mitochondrial electron transport, ubiquinol to cytochrome c"/>
    <property type="evidence" value="ECO:0007669"/>
    <property type="project" value="InterPro"/>
</dbReference>
<dbReference type="PANTHER" id="PTHR28254">
    <property type="entry name" value="CYTOCHROME B-C1 COMPLEX SUBUNIT 10"/>
    <property type="match status" value="1"/>
</dbReference>
<dbReference type="RefSeq" id="XP_046059061.1">
    <property type="nucleotide sequence ID" value="XM_046207393.1"/>
</dbReference>
<keyword evidence="2" id="KW-1185">Reference proteome</keyword>
<protein>
    <submittedName>
        <fullName evidence="1">Uncharacterized protein</fullName>
    </submittedName>
</protein>
<dbReference type="Pfam" id="PF09796">
    <property type="entry name" value="QCR10"/>
    <property type="match status" value="1"/>
</dbReference>
<evidence type="ECO:0000313" key="2">
    <source>
        <dbReference type="Proteomes" id="UP000769157"/>
    </source>
</evidence>
<gene>
    <name evidence="1" type="ORF">OGAPHI_006136</name>
</gene>
<dbReference type="EMBL" id="JAEUBE010000414">
    <property type="protein sequence ID" value="KAH3661957.1"/>
    <property type="molecule type" value="Genomic_DNA"/>
</dbReference>